<sequence length="209" mass="23400">MMEEDALLTTLKILIIGESSVGKSSLLLRFTDETFDPDLQPTIGVDFKVKTITIDNNRCKLAIWDTAGFERFRTLTPSYYRGAQGVILVYDISSRQSFERLGTWLAELDMFSSRANVVKMLVGNKNDREREREVERAAGVAFARKHSMLFIEASAKTRDGVQCAFEELVEKIVQTPGLWEATGERGVVVLGGATEPGWIQYCGGYCELI</sequence>
<dbReference type="PROSITE" id="PS51419">
    <property type="entry name" value="RAB"/>
    <property type="match status" value="1"/>
</dbReference>
<dbReference type="InterPro" id="IPR027417">
    <property type="entry name" value="P-loop_NTPase"/>
</dbReference>
<reference evidence="4" key="1">
    <citation type="submission" date="2025-08" db="UniProtKB">
        <authorList>
            <consortium name="RefSeq"/>
        </authorList>
    </citation>
    <scope>IDENTIFICATION</scope>
</reference>
<evidence type="ECO:0000313" key="4">
    <source>
        <dbReference type="RefSeq" id="XP_014667458.1"/>
    </source>
</evidence>
<dbReference type="InterPro" id="IPR050227">
    <property type="entry name" value="Rab"/>
</dbReference>
<dbReference type="Proteomes" id="UP000695022">
    <property type="component" value="Unplaced"/>
</dbReference>
<dbReference type="SMART" id="SM00175">
    <property type="entry name" value="RAB"/>
    <property type="match status" value="1"/>
</dbReference>
<proteinExistence type="predicted"/>
<keyword evidence="2" id="KW-0342">GTP-binding</keyword>
<dbReference type="InterPro" id="IPR001806">
    <property type="entry name" value="Small_GTPase"/>
</dbReference>
<dbReference type="SMART" id="SM00177">
    <property type="entry name" value="ARF"/>
    <property type="match status" value="1"/>
</dbReference>
<organism evidence="3 4">
    <name type="scientific">Priapulus caudatus</name>
    <name type="common">Priapulid worm</name>
    <dbReference type="NCBI Taxonomy" id="37621"/>
    <lineage>
        <taxon>Eukaryota</taxon>
        <taxon>Metazoa</taxon>
        <taxon>Ecdysozoa</taxon>
        <taxon>Scalidophora</taxon>
        <taxon>Priapulida</taxon>
        <taxon>Priapulimorpha</taxon>
        <taxon>Priapulimorphida</taxon>
        <taxon>Priapulidae</taxon>
        <taxon>Priapulus</taxon>
    </lineage>
</organism>
<gene>
    <name evidence="4" type="primary">LOC106809028</name>
</gene>
<dbReference type="SUPFAM" id="SSF52540">
    <property type="entry name" value="P-loop containing nucleoside triphosphate hydrolases"/>
    <property type="match status" value="1"/>
</dbReference>
<protein>
    <submittedName>
        <fullName evidence="4">Ras-related protein Rab-18-B-like</fullName>
    </submittedName>
</protein>
<dbReference type="InterPro" id="IPR005225">
    <property type="entry name" value="Small_GTP-bd"/>
</dbReference>
<dbReference type="Gene3D" id="3.40.50.300">
    <property type="entry name" value="P-loop containing nucleotide triphosphate hydrolases"/>
    <property type="match status" value="1"/>
</dbReference>
<dbReference type="PROSITE" id="PS51421">
    <property type="entry name" value="RAS"/>
    <property type="match status" value="1"/>
</dbReference>
<dbReference type="Pfam" id="PF00071">
    <property type="entry name" value="Ras"/>
    <property type="match status" value="1"/>
</dbReference>
<dbReference type="PANTHER" id="PTHR47977">
    <property type="entry name" value="RAS-RELATED PROTEIN RAB"/>
    <property type="match status" value="1"/>
</dbReference>
<keyword evidence="1" id="KW-0547">Nucleotide-binding</keyword>
<dbReference type="GeneID" id="106809028"/>
<dbReference type="PRINTS" id="PR00449">
    <property type="entry name" value="RASTRNSFRMNG"/>
</dbReference>
<dbReference type="RefSeq" id="XP_014667458.1">
    <property type="nucleotide sequence ID" value="XM_014811972.1"/>
</dbReference>
<dbReference type="SMART" id="SM00176">
    <property type="entry name" value="RAN"/>
    <property type="match status" value="1"/>
</dbReference>
<dbReference type="PROSITE" id="PS51417">
    <property type="entry name" value="ARF"/>
    <property type="match status" value="1"/>
</dbReference>
<keyword evidence="3" id="KW-1185">Reference proteome</keyword>
<dbReference type="SMART" id="SM00174">
    <property type="entry name" value="RHO"/>
    <property type="match status" value="1"/>
</dbReference>
<name>A0ABM1E5I7_PRICU</name>
<dbReference type="SMART" id="SM00173">
    <property type="entry name" value="RAS"/>
    <property type="match status" value="1"/>
</dbReference>
<evidence type="ECO:0000313" key="3">
    <source>
        <dbReference type="Proteomes" id="UP000695022"/>
    </source>
</evidence>
<evidence type="ECO:0000256" key="1">
    <source>
        <dbReference type="ARBA" id="ARBA00022741"/>
    </source>
</evidence>
<evidence type="ECO:0000256" key="2">
    <source>
        <dbReference type="ARBA" id="ARBA00023134"/>
    </source>
</evidence>
<dbReference type="NCBIfam" id="TIGR00231">
    <property type="entry name" value="small_GTP"/>
    <property type="match status" value="1"/>
</dbReference>
<accession>A0ABM1E5I7</accession>
<dbReference type="CDD" id="cd01863">
    <property type="entry name" value="Rab18"/>
    <property type="match status" value="1"/>
</dbReference>